<feature type="compositionally biased region" description="Acidic residues" evidence="11">
    <location>
        <begin position="474"/>
        <end position="502"/>
    </location>
</feature>
<dbReference type="Proteomes" id="UP000242188">
    <property type="component" value="Unassembled WGS sequence"/>
</dbReference>
<keyword evidence="14" id="KW-1185">Reference proteome</keyword>
<dbReference type="AlphaFoldDB" id="A0A210R366"/>
<evidence type="ECO:0000256" key="7">
    <source>
        <dbReference type="ARBA" id="ARBA00022927"/>
    </source>
</evidence>
<proteinExistence type="inferred from homology"/>
<organism evidence="13 14">
    <name type="scientific">Mizuhopecten yessoensis</name>
    <name type="common">Japanese scallop</name>
    <name type="synonym">Patinopecten yessoensis</name>
    <dbReference type="NCBI Taxonomy" id="6573"/>
    <lineage>
        <taxon>Eukaryota</taxon>
        <taxon>Metazoa</taxon>
        <taxon>Spiralia</taxon>
        <taxon>Lophotrochozoa</taxon>
        <taxon>Mollusca</taxon>
        <taxon>Bivalvia</taxon>
        <taxon>Autobranchia</taxon>
        <taxon>Pteriomorphia</taxon>
        <taxon>Pectinida</taxon>
        <taxon>Pectinoidea</taxon>
        <taxon>Pectinidae</taxon>
        <taxon>Mizuhopecten</taxon>
    </lineage>
</organism>
<dbReference type="PANTHER" id="PTHR12443:SF9">
    <property type="entry name" value="TRANSLOCATION PROTEIN SEC62"/>
    <property type="match status" value="1"/>
</dbReference>
<comment type="similarity">
    <text evidence="2">Belongs to the SEC62 family.</text>
</comment>
<accession>A0A210R366</accession>
<reference evidence="13 14" key="1">
    <citation type="journal article" date="2017" name="Nat. Ecol. Evol.">
        <title>Scallop genome provides insights into evolution of bilaterian karyotype and development.</title>
        <authorList>
            <person name="Wang S."/>
            <person name="Zhang J."/>
            <person name="Jiao W."/>
            <person name="Li J."/>
            <person name="Xun X."/>
            <person name="Sun Y."/>
            <person name="Guo X."/>
            <person name="Huan P."/>
            <person name="Dong B."/>
            <person name="Zhang L."/>
            <person name="Hu X."/>
            <person name="Sun X."/>
            <person name="Wang J."/>
            <person name="Zhao C."/>
            <person name="Wang Y."/>
            <person name="Wang D."/>
            <person name="Huang X."/>
            <person name="Wang R."/>
            <person name="Lv J."/>
            <person name="Li Y."/>
            <person name="Zhang Z."/>
            <person name="Liu B."/>
            <person name="Lu W."/>
            <person name="Hui Y."/>
            <person name="Liang J."/>
            <person name="Zhou Z."/>
            <person name="Hou R."/>
            <person name="Li X."/>
            <person name="Liu Y."/>
            <person name="Li H."/>
            <person name="Ning X."/>
            <person name="Lin Y."/>
            <person name="Zhao L."/>
            <person name="Xing Q."/>
            <person name="Dou J."/>
            <person name="Li Y."/>
            <person name="Mao J."/>
            <person name="Guo H."/>
            <person name="Dou H."/>
            <person name="Li T."/>
            <person name="Mu C."/>
            <person name="Jiang W."/>
            <person name="Fu Q."/>
            <person name="Fu X."/>
            <person name="Miao Y."/>
            <person name="Liu J."/>
            <person name="Yu Q."/>
            <person name="Li R."/>
            <person name="Liao H."/>
            <person name="Li X."/>
            <person name="Kong Y."/>
            <person name="Jiang Z."/>
            <person name="Chourrout D."/>
            <person name="Li R."/>
            <person name="Bao Z."/>
        </authorList>
    </citation>
    <scope>NUCLEOTIDE SEQUENCE [LARGE SCALE GENOMIC DNA]</scope>
    <source>
        <strain evidence="13 14">PY_sf001</strain>
    </source>
</reference>
<feature type="compositionally biased region" description="Acidic residues" evidence="11">
    <location>
        <begin position="30"/>
        <end position="43"/>
    </location>
</feature>
<name>A0A210R366_MIZYE</name>
<evidence type="ECO:0000313" key="14">
    <source>
        <dbReference type="Proteomes" id="UP000242188"/>
    </source>
</evidence>
<feature type="transmembrane region" description="Helical" evidence="12">
    <location>
        <begin position="352"/>
        <end position="385"/>
    </location>
</feature>
<evidence type="ECO:0000313" key="13">
    <source>
        <dbReference type="EMBL" id="OWF55372.1"/>
    </source>
</evidence>
<feature type="region of interest" description="Disordered" evidence="11">
    <location>
        <begin position="228"/>
        <end position="295"/>
    </location>
</feature>
<dbReference type="Pfam" id="PF03839">
    <property type="entry name" value="Sec62"/>
    <property type="match status" value="1"/>
</dbReference>
<keyword evidence="10 12" id="KW-0472">Membrane</keyword>
<evidence type="ECO:0000256" key="4">
    <source>
        <dbReference type="ARBA" id="ARBA00022448"/>
    </source>
</evidence>
<feature type="compositionally biased region" description="Basic and acidic residues" evidence="11">
    <location>
        <begin position="255"/>
        <end position="295"/>
    </location>
</feature>
<dbReference type="EMBL" id="NEDP02000690">
    <property type="protein sequence ID" value="OWF55372.1"/>
    <property type="molecule type" value="Genomic_DNA"/>
</dbReference>
<sequence length="509" mass="59618">MGFVRKKKEKKDPNRPRYGLIIRNFSSSEGSDESADDCTEDVETNTPQKEPDVKDQSSDHSLKDQNQGQTHRVEVQGHAHNGHSHSHGDGEGCPIHDHDFEYFQKKLKENKQNQRNKKTKSFQSWKNKVKENEKPCSKEEYSIAKHLRFNCQSRDAKFIPMGTVVKTFVASDAIDLLLKSKWAKPSKSDILLSDRKSCEKFCERLLQKGLFHRALKLERRKDKVLDKKKKKKKAEEVENEEEKDKKTTKKKSKKDKAIEEKETDEKEEDKSEDKSKQEDKKDEEKKKDDEKKKKERKLKVDMHDDQIFLDGSDVYVWIYDPVPAKTFVIGLLMVVGAAALCVFPLWPDELRVGVYYCSLAGASFVGFILFLVLVRFLLFCVIWTVTVGKIHFWFLPNLTEDVGFFDSFKPLYKCDIYNGKEEEDDIKKKKKDKKQDKEKEVMEKQEAQEQGFELVQKEDVEENIDESEKKISEDEKEVDEDEEINEDEEEDIDEEEDVDEHEYESKKEK</sequence>
<protein>
    <recommendedName>
        <fullName evidence="3">Translocation protein SEC62</fullName>
    </recommendedName>
</protein>
<dbReference type="InterPro" id="IPR004728">
    <property type="entry name" value="Sec62"/>
</dbReference>
<comment type="caution">
    <text evidence="13">The sequence shown here is derived from an EMBL/GenBank/DDBJ whole genome shotgun (WGS) entry which is preliminary data.</text>
</comment>
<feature type="compositionally biased region" description="Basic and acidic residues" evidence="11">
    <location>
        <begin position="433"/>
        <end position="447"/>
    </location>
</feature>
<evidence type="ECO:0000256" key="11">
    <source>
        <dbReference type="SAM" id="MobiDB-lite"/>
    </source>
</evidence>
<feature type="compositionally biased region" description="Basic and acidic residues" evidence="11">
    <location>
        <begin position="49"/>
        <end position="63"/>
    </location>
</feature>
<dbReference type="OrthoDB" id="200187at2759"/>
<feature type="region of interest" description="Disordered" evidence="11">
    <location>
        <begin position="1"/>
        <end position="71"/>
    </location>
</feature>
<keyword evidence="8 12" id="KW-1133">Transmembrane helix</keyword>
<dbReference type="GO" id="GO:0005789">
    <property type="term" value="C:endoplasmic reticulum membrane"/>
    <property type="evidence" value="ECO:0007669"/>
    <property type="project" value="UniProtKB-SubCell"/>
</dbReference>
<dbReference type="PANTHER" id="PTHR12443">
    <property type="entry name" value="TRANSLOCATION PROTEIN SEC62"/>
    <property type="match status" value="1"/>
</dbReference>
<evidence type="ECO:0000256" key="3">
    <source>
        <dbReference type="ARBA" id="ARBA00021257"/>
    </source>
</evidence>
<dbReference type="STRING" id="6573.A0A210R366"/>
<keyword evidence="6" id="KW-0256">Endoplasmic reticulum</keyword>
<evidence type="ECO:0000256" key="12">
    <source>
        <dbReference type="SAM" id="Phobius"/>
    </source>
</evidence>
<comment type="subcellular location">
    <subcellularLocation>
        <location evidence="1">Endoplasmic reticulum membrane</location>
        <topology evidence="1">Multi-pass membrane protein</topology>
    </subcellularLocation>
</comment>
<evidence type="ECO:0000256" key="9">
    <source>
        <dbReference type="ARBA" id="ARBA00023010"/>
    </source>
</evidence>
<keyword evidence="7" id="KW-0653">Protein transport</keyword>
<keyword evidence="4" id="KW-0813">Transport</keyword>
<evidence type="ECO:0000256" key="1">
    <source>
        <dbReference type="ARBA" id="ARBA00004477"/>
    </source>
</evidence>
<evidence type="ECO:0000256" key="8">
    <source>
        <dbReference type="ARBA" id="ARBA00022989"/>
    </source>
</evidence>
<feature type="region of interest" description="Disordered" evidence="11">
    <location>
        <begin position="427"/>
        <end position="509"/>
    </location>
</feature>
<dbReference type="GO" id="GO:0031204">
    <property type="term" value="P:post-translational protein targeting to membrane, translocation"/>
    <property type="evidence" value="ECO:0007669"/>
    <property type="project" value="TreeGrafter"/>
</dbReference>
<gene>
    <name evidence="13" type="ORF">KP79_PYT21718</name>
</gene>
<keyword evidence="5 12" id="KW-0812">Transmembrane</keyword>
<evidence type="ECO:0000256" key="10">
    <source>
        <dbReference type="ARBA" id="ARBA00023136"/>
    </source>
</evidence>
<evidence type="ECO:0000256" key="6">
    <source>
        <dbReference type="ARBA" id="ARBA00022824"/>
    </source>
</evidence>
<keyword evidence="9" id="KW-0811">Translocation</keyword>
<evidence type="ECO:0000256" key="5">
    <source>
        <dbReference type="ARBA" id="ARBA00022692"/>
    </source>
</evidence>
<feature type="transmembrane region" description="Helical" evidence="12">
    <location>
        <begin position="327"/>
        <end position="346"/>
    </location>
</feature>
<evidence type="ECO:0000256" key="2">
    <source>
        <dbReference type="ARBA" id="ARBA00010604"/>
    </source>
</evidence>